<keyword evidence="2" id="KW-0812">Transmembrane</keyword>
<keyword evidence="4" id="KW-1185">Reference proteome</keyword>
<gene>
    <name evidence="3" type="ORF">J6I92_06110</name>
</gene>
<proteinExistence type="predicted"/>
<keyword evidence="2" id="KW-0472">Membrane</keyword>
<name>A0ABT8MHM4_9GAMM</name>
<dbReference type="RefSeq" id="WP_301719381.1">
    <property type="nucleotide sequence ID" value="NZ_JAGGJC010000001.1"/>
</dbReference>
<comment type="caution">
    <text evidence="3">The sequence shown here is derived from an EMBL/GenBank/DDBJ whole genome shotgun (WGS) entry which is preliminary data.</text>
</comment>
<organism evidence="3 4">
    <name type="scientific">Pseudidiomarina terrestris</name>
    <dbReference type="NCBI Taxonomy" id="2820060"/>
    <lineage>
        <taxon>Bacteria</taxon>
        <taxon>Pseudomonadati</taxon>
        <taxon>Pseudomonadota</taxon>
        <taxon>Gammaproteobacteria</taxon>
        <taxon>Alteromonadales</taxon>
        <taxon>Idiomarinaceae</taxon>
        <taxon>Pseudidiomarina</taxon>
    </lineage>
</organism>
<dbReference type="SUPFAM" id="SSF48452">
    <property type="entry name" value="TPR-like"/>
    <property type="match status" value="1"/>
</dbReference>
<reference evidence="3 4" key="1">
    <citation type="submission" date="2021-03" db="EMBL/GenBank/DDBJ databases">
        <title>Pseudidiomarina terrestris, a new bacterium isolated from saline soil.</title>
        <authorList>
            <person name="Galisteo C."/>
            <person name="De La Haba R."/>
            <person name="Sanchez-Porro C."/>
            <person name="Ventosa A."/>
        </authorList>
    </citation>
    <scope>NUCLEOTIDE SEQUENCE [LARGE SCALE GENOMIC DNA]</scope>
    <source>
        <strain evidence="4">1APR75-15</strain>
    </source>
</reference>
<sequence>MSVINRMLRDLDQRKQQERKGNLTPAAAAPGGFPWAWLLGIFVVVAISVVAFMAIYDSMSGSEPDLRVQSTPAPIKGAEQEPTSLAAAPETAAAEQQSTPAPEAVQPQRQLMPAPVATQTGASVVTESDPQQAQPEQLTRPRQTPGPEQQAAAGQGVTTEPQSGDAGGEAVDASSGTMKVTRVELSAEELAEVKLNQAREALQNGERQRAGSLLEQVIALAPEHVDARSELAAYWYGRGRVASAVAVLEEGLQRQPLQTRWQILYARIMLESGSYGKLLSVLSEIPANTPETSDLLQMRATAASELERYGEAAADYQRLAERTQEGRWWLAAAVAYEDAEQPKAALNSYQHALEDADLSQDARRYALQRQYVLGGQ</sequence>
<evidence type="ECO:0000313" key="4">
    <source>
        <dbReference type="Proteomes" id="UP001169491"/>
    </source>
</evidence>
<keyword evidence="2" id="KW-1133">Transmembrane helix</keyword>
<protein>
    <submittedName>
        <fullName evidence="3">Tetratricopeptide repeat protein</fullName>
    </submittedName>
</protein>
<dbReference type="Gene3D" id="1.25.40.10">
    <property type="entry name" value="Tetratricopeptide repeat domain"/>
    <property type="match status" value="1"/>
</dbReference>
<feature type="transmembrane region" description="Helical" evidence="2">
    <location>
        <begin position="35"/>
        <end position="56"/>
    </location>
</feature>
<feature type="region of interest" description="Disordered" evidence="1">
    <location>
        <begin position="79"/>
        <end position="177"/>
    </location>
</feature>
<feature type="compositionally biased region" description="Low complexity" evidence="1">
    <location>
        <begin position="81"/>
        <end position="99"/>
    </location>
</feature>
<evidence type="ECO:0000256" key="1">
    <source>
        <dbReference type="SAM" id="MobiDB-lite"/>
    </source>
</evidence>
<dbReference type="Proteomes" id="UP001169491">
    <property type="component" value="Unassembled WGS sequence"/>
</dbReference>
<dbReference type="EMBL" id="JAGGJC010000001">
    <property type="protein sequence ID" value="MDN7129440.1"/>
    <property type="molecule type" value="Genomic_DNA"/>
</dbReference>
<evidence type="ECO:0000313" key="3">
    <source>
        <dbReference type="EMBL" id="MDN7129440.1"/>
    </source>
</evidence>
<dbReference type="InterPro" id="IPR011990">
    <property type="entry name" value="TPR-like_helical_dom_sf"/>
</dbReference>
<accession>A0ABT8MHM4</accession>
<evidence type="ECO:0000256" key="2">
    <source>
        <dbReference type="SAM" id="Phobius"/>
    </source>
</evidence>
<feature type="compositionally biased region" description="Polar residues" evidence="1">
    <location>
        <begin position="117"/>
        <end position="142"/>
    </location>
</feature>
<dbReference type="Pfam" id="PF14559">
    <property type="entry name" value="TPR_19"/>
    <property type="match status" value="1"/>
</dbReference>